<dbReference type="STRING" id="106549.A0A540N3B5"/>
<evidence type="ECO:0000313" key="2">
    <source>
        <dbReference type="EMBL" id="TQE05043.1"/>
    </source>
</evidence>
<reference evidence="2 3" key="1">
    <citation type="journal article" date="2019" name="G3 (Bethesda)">
        <title>Sequencing of a Wild Apple (Malus baccata) Genome Unravels the Differences Between Cultivated and Wild Apple Species Regarding Disease Resistance and Cold Tolerance.</title>
        <authorList>
            <person name="Chen X."/>
        </authorList>
    </citation>
    <scope>NUCLEOTIDE SEQUENCE [LARGE SCALE GENOMIC DNA]</scope>
    <source>
        <strain evidence="3">cv. Shandingzi</strain>
        <tissue evidence="2">Leaves</tissue>
    </source>
</reference>
<keyword evidence="3" id="KW-1185">Reference proteome</keyword>
<evidence type="ECO:0000256" key="1">
    <source>
        <dbReference type="SAM" id="MobiDB-lite"/>
    </source>
</evidence>
<sequence>MAEGKLDMPDDLLSSKPSDQSWTSKVEASGGNDEEKVLIGSSDDSKDPAASESIPLSPQWLYAKPSESKKCAAQVPLETLLIATRRKVGVWKDLMTKKIGGGLPLKVKIAVVGVKRKEKLACLVAEETEGNQNAVSTVFQ</sequence>
<feature type="compositionally biased region" description="Basic and acidic residues" evidence="1">
    <location>
        <begin position="33"/>
        <end position="49"/>
    </location>
</feature>
<proteinExistence type="predicted"/>
<dbReference type="Proteomes" id="UP000315295">
    <property type="component" value="Unassembled WGS sequence"/>
</dbReference>
<dbReference type="AlphaFoldDB" id="A0A540N3B5"/>
<gene>
    <name evidence="2" type="ORF">C1H46_009335</name>
</gene>
<accession>A0A540N3B5</accession>
<feature type="region of interest" description="Disordered" evidence="1">
    <location>
        <begin position="1"/>
        <end position="54"/>
    </location>
</feature>
<comment type="caution">
    <text evidence="2">The sequence shown here is derived from an EMBL/GenBank/DDBJ whole genome shotgun (WGS) entry which is preliminary data.</text>
</comment>
<organism evidence="2 3">
    <name type="scientific">Malus baccata</name>
    <name type="common">Siberian crab apple</name>
    <name type="synonym">Pyrus baccata</name>
    <dbReference type="NCBI Taxonomy" id="106549"/>
    <lineage>
        <taxon>Eukaryota</taxon>
        <taxon>Viridiplantae</taxon>
        <taxon>Streptophyta</taxon>
        <taxon>Embryophyta</taxon>
        <taxon>Tracheophyta</taxon>
        <taxon>Spermatophyta</taxon>
        <taxon>Magnoliopsida</taxon>
        <taxon>eudicotyledons</taxon>
        <taxon>Gunneridae</taxon>
        <taxon>Pentapetalae</taxon>
        <taxon>rosids</taxon>
        <taxon>fabids</taxon>
        <taxon>Rosales</taxon>
        <taxon>Rosaceae</taxon>
        <taxon>Amygdaloideae</taxon>
        <taxon>Maleae</taxon>
        <taxon>Malus</taxon>
    </lineage>
</organism>
<name>A0A540N3B5_MALBA</name>
<evidence type="ECO:0000313" key="3">
    <source>
        <dbReference type="Proteomes" id="UP000315295"/>
    </source>
</evidence>
<protein>
    <submittedName>
        <fullName evidence="2">Uncharacterized protein</fullName>
    </submittedName>
</protein>
<dbReference type="PANTHER" id="PTHR46992">
    <property type="entry name" value="GYF DOMAIN-CONTAINING PROTEIN"/>
    <property type="match status" value="1"/>
</dbReference>
<dbReference type="PANTHER" id="PTHR46992:SF4">
    <property type="entry name" value="GYF DOMAIN-CONTAINING PROTEIN"/>
    <property type="match status" value="1"/>
</dbReference>
<feature type="compositionally biased region" description="Polar residues" evidence="1">
    <location>
        <begin position="15"/>
        <end position="26"/>
    </location>
</feature>
<dbReference type="EMBL" id="VIEB01000129">
    <property type="protein sequence ID" value="TQE05043.1"/>
    <property type="molecule type" value="Genomic_DNA"/>
</dbReference>